<dbReference type="SMART" id="SM00220">
    <property type="entry name" value="S_TKc"/>
    <property type="match status" value="1"/>
</dbReference>
<evidence type="ECO:0000259" key="1">
    <source>
        <dbReference type="PROSITE" id="PS50011"/>
    </source>
</evidence>
<protein>
    <recommendedName>
        <fullName evidence="1">Protein kinase domain-containing protein</fullName>
    </recommendedName>
</protein>
<organism evidence="2 3">
    <name type="scientific">Stentor coeruleus</name>
    <dbReference type="NCBI Taxonomy" id="5963"/>
    <lineage>
        <taxon>Eukaryota</taxon>
        <taxon>Sar</taxon>
        <taxon>Alveolata</taxon>
        <taxon>Ciliophora</taxon>
        <taxon>Postciliodesmatophora</taxon>
        <taxon>Heterotrichea</taxon>
        <taxon>Heterotrichida</taxon>
        <taxon>Stentoridae</taxon>
        <taxon>Stentor</taxon>
    </lineage>
</organism>
<dbReference type="PROSITE" id="PS50011">
    <property type="entry name" value="PROTEIN_KINASE_DOM"/>
    <property type="match status" value="1"/>
</dbReference>
<dbReference type="PANTHER" id="PTHR24362">
    <property type="entry name" value="SERINE/THREONINE-PROTEIN KINASE NEK"/>
    <property type="match status" value="1"/>
</dbReference>
<dbReference type="Pfam" id="PF00069">
    <property type="entry name" value="Pkinase"/>
    <property type="match status" value="1"/>
</dbReference>
<gene>
    <name evidence="2" type="ORF">SteCoe_3023</name>
</gene>
<dbReference type="Proteomes" id="UP000187209">
    <property type="component" value="Unassembled WGS sequence"/>
</dbReference>
<dbReference type="InterPro" id="IPR011009">
    <property type="entry name" value="Kinase-like_dom_sf"/>
</dbReference>
<proteinExistence type="predicted"/>
<dbReference type="OrthoDB" id="290533at2759"/>
<evidence type="ECO:0000313" key="2">
    <source>
        <dbReference type="EMBL" id="OMJ93961.1"/>
    </source>
</evidence>
<comment type="caution">
    <text evidence="2">The sequence shown here is derived from an EMBL/GenBank/DDBJ whole genome shotgun (WGS) entry which is preliminary data.</text>
</comment>
<dbReference type="InterPro" id="IPR000719">
    <property type="entry name" value="Prot_kinase_dom"/>
</dbReference>
<dbReference type="Gene3D" id="1.10.510.10">
    <property type="entry name" value="Transferase(Phosphotransferase) domain 1"/>
    <property type="match status" value="1"/>
</dbReference>
<evidence type="ECO:0000313" key="3">
    <source>
        <dbReference type="Proteomes" id="UP000187209"/>
    </source>
</evidence>
<dbReference type="GO" id="GO:0005524">
    <property type="term" value="F:ATP binding"/>
    <property type="evidence" value="ECO:0007669"/>
    <property type="project" value="InterPro"/>
</dbReference>
<accession>A0A1R2CYA1</accession>
<dbReference type="PANTHER" id="PTHR24362:SF309">
    <property type="entry name" value="PROTEIN KINASE DOMAIN-CONTAINING PROTEIN"/>
    <property type="match status" value="1"/>
</dbReference>
<dbReference type="EMBL" id="MPUH01000034">
    <property type="protein sequence ID" value="OMJ93961.1"/>
    <property type="molecule type" value="Genomic_DNA"/>
</dbReference>
<dbReference type="SUPFAM" id="SSF56112">
    <property type="entry name" value="Protein kinase-like (PK-like)"/>
    <property type="match status" value="1"/>
</dbReference>
<sequence>MLDSDQDFFLIVDKKLKTSSIIKALPQLCANGTANELDYILKCIYESENKKCKAFARAILLLKLDTEIILGNSFIKYFNEVKQLLTDYPKYEQHITYYFDFILHKQIIACQKNDFLSLVEQAYLLKLPGDSISIQEIQKILNEILWKKTKKLSKSSSSSKALSIIFLILHAEKYNHNLNDIKNTIGSLLLDYIEERNGFIFNDTTTEHNIEEDQKILTLLAQFNIKDKIFNENLAYIKGKVDNLIAENNNKSGIMHLKDNLELTYIKENIYLDESQCLAIEENKCFRMKLYKAQYDSCPVYVKMYMPLDSNEDVSVIYNEVKYYQLLSSKTNENFGFLKFYGIFLEAERIFLVMEYQKYNLMDYITTMQMKKERVDDNLYTTIALKLLSTFAEMAALGIHHGNMLPHNMLIDEWLNIKIFDLSCSVIKVEKYLCSSDCERHALQDRNGYSAPEFNSNIIKNKTKLSIEKADVFSVGMILYQLYTLKHTGNLNQVQTNPFLIQEVKKIRYLHISKLLQNMLNADPEKREKFCNLLAYIDNNYDTLTLE</sequence>
<feature type="domain" description="Protein kinase" evidence="1">
    <location>
        <begin position="230"/>
        <end position="544"/>
    </location>
</feature>
<dbReference type="GO" id="GO:0004672">
    <property type="term" value="F:protein kinase activity"/>
    <property type="evidence" value="ECO:0007669"/>
    <property type="project" value="InterPro"/>
</dbReference>
<dbReference type="AlphaFoldDB" id="A0A1R2CYA1"/>
<reference evidence="2 3" key="1">
    <citation type="submission" date="2016-11" db="EMBL/GenBank/DDBJ databases">
        <title>The macronuclear genome of Stentor coeruleus: a giant cell with tiny introns.</title>
        <authorList>
            <person name="Slabodnick M."/>
            <person name="Ruby J.G."/>
            <person name="Reiff S.B."/>
            <person name="Swart E.C."/>
            <person name="Gosai S."/>
            <person name="Prabakaran S."/>
            <person name="Witkowska E."/>
            <person name="Larue G.E."/>
            <person name="Fisher S."/>
            <person name="Freeman R.M."/>
            <person name="Gunawardena J."/>
            <person name="Chu W."/>
            <person name="Stover N.A."/>
            <person name="Gregory B.D."/>
            <person name="Nowacki M."/>
            <person name="Derisi J."/>
            <person name="Roy S.W."/>
            <person name="Marshall W.F."/>
            <person name="Sood P."/>
        </authorList>
    </citation>
    <scope>NUCLEOTIDE SEQUENCE [LARGE SCALE GENOMIC DNA]</scope>
    <source>
        <strain evidence="2">WM001</strain>
    </source>
</reference>
<name>A0A1R2CYA1_9CILI</name>
<keyword evidence="3" id="KW-1185">Reference proteome</keyword>